<reference evidence="1 2" key="1">
    <citation type="submission" date="2017-06" db="EMBL/GenBank/DDBJ databases">
        <title>Draft genome sequence of Fusobacterium nucleatum subsp. polymorphum KCOM 1271 (=ChDC F305).</title>
        <authorList>
            <person name="Kook J.-K."/>
            <person name="Park S.-N."/>
            <person name="Lim Y.K."/>
            <person name="Roh H."/>
        </authorList>
    </citation>
    <scope>NUCLEOTIDE SEQUENCE [LARGE SCALE GENOMIC DNA]</scope>
    <source>
        <strain evidence="2">KCOM 1271 (ChDC F305)</strain>
    </source>
</reference>
<dbReference type="RefSeq" id="WP_098974402.1">
    <property type="nucleotide sequence ID" value="NZ_CP077115.1"/>
</dbReference>
<comment type="caution">
    <text evidence="1">The sequence shown here is derived from an EMBL/GenBank/DDBJ whole genome shotgun (WGS) entry which is preliminary data.</text>
</comment>
<evidence type="ECO:0000313" key="2">
    <source>
        <dbReference type="Proteomes" id="UP000224182"/>
    </source>
</evidence>
<dbReference type="EMBL" id="NIRN01000001">
    <property type="protein sequence ID" value="PHI06640.1"/>
    <property type="molecule type" value="Genomic_DNA"/>
</dbReference>
<dbReference type="AlphaFoldDB" id="A0A2C6A4K8"/>
<proteinExistence type="predicted"/>
<organism evidence="1 2">
    <name type="scientific">Fusobacterium nucleatum subsp. polymorphum</name>
    <name type="common">Fusobacterium polymorphum</name>
    <dbReference type="NCBI Taxonomy" id="76857"/>
    <lineage>
        <taxon>Bacteria</taxon>
        <taxon>Fusobacteriati</taxon>
        <taxon>Fusobacteriota</taxon>
        <taxon>Fusobacteriia</taxon>
        <taxon>Fusobacteriales</taxon>
        <taxon>Fusobacteriaceae</taxon>
        <taxon>Fusobacterium</taxon>
    </lineage>
</organism>
<name>A0A2C6A4K8_FUSNP</name>
<accession>A0A2C6A4K8</accession>
<gene>
    <name evidence="1" type="ORF">CBG54_06120</name>
</gene>
<dbReference type="Proteomes" id="UP000224182">
    <property type="component" value="Unassembled WGS sequence"/>
</dbReference>
<sequence length="281" mass="33082">MKKLKKKYDYNKLAFELLKEILDEYFLTFSSLCNVKNSIKIKDFCDSCINRAYRIVKIKDNYIEKNKKIKALKLDIVSFITYIGNTVVKNKKSLNNFLMILNVYDLIRNYASVEKDDFRKDLIENQILLKSINSLSELNNVKIQHLVDVNEVILPGEIIEDFNKIISLLKSSLKKHLIYLFDFVNDNQLFKELKNTIIESGQKIVEENKNYNLEPIKEDYAFYIAIKSRLLGLNFDLNEYITEANSDKIEEVKKDLKTFKSNNTKITNLLKRYEKLLLEGE</sequence>
<protein>
    <submittedName>
        <fullName evidence="1">Uncharacterized protein</fullName>
    </submittedName>
</protein>
<evidence type="ECO:0000313" key="1">
    <source>
        <dbReference type="EMBL" id="PHI06640.1"/>
    </source>
</evidence>